<dbReference type="AlphaFoldDB" id="A0AAE3IJL5"/>
<dbReference type="EMBL" id="JAOTPL010000002">
    <property type="protein sequence ID" value="MCU7693277.1"/>
    <property type="molecule type" value="Genomic_DNA"/>
</dbReference>
<sequence>MTSGTARLIMLACALFCSTAIFAQELKTEKAENAFSVSAQIRPRAEYRNGAYRPLQQGEASAILINNRTRLTMDYANSDKLTLRISAQNINVWGQDAQVQAITPASGNFSVFEAYGDIKLGENFRSKIGRQTIALDDERIFGGLDWHPAGRSHDALNFSWKDGSVAELQAYFAYNQNYKAFGKNVNNPAGQYFTPIDAQPYQHMEMLHGKFFVGEKSYVSVLLNNLGFKNDVAELPNIIPGKQYNMQTIGANWFGNYGQWKNHLSAYYQTGKNAAGRKKSAYMLSGSIGYQLSQPVGITAGADYLSGDDPANVSADKTNYFDPLYGTHHKFYGAMDYFYVAGPNTPGLLDMYLNFAVKAAAKTNISLAAHMFRTAADVNNSNQKMSRDLGTELDLTFMHQVHPMVGLSGGYSTYFHTSTLRFIKNTPDARKYQDWAWLSININPKIFFARF</sequence>
<feature type="chain" id="PRO_5042011412" evidence="1">
    <location>
        <begin position="24"/>
        <end position="451"/>
    </location>
</feature>
<feature type="signal peptide" evidence="1">
    <location>
        <begin position="1"/>
        <end position="23"/>
    </location>
</feature>
<name>A0AAE3IJL5_9BACT</name>
<accession>A0AAE3IJL5</accession>
<dbReference type="Gene3D" id="2.40.160.100">
    <property type="match status" value="1"/>
</dbReference>
<dbReference type="Proteomes" id="UP001209317">
    <property type="component" value="Unassembled WGS sequence"/>
</dbReference>
<gene>
    <name evidence="3" type="ORF">OD355_01960</name>
</gene>
<keyword evidence="1" id="KW-0732">Signal</keyword>
<evidence type="ECO:0000259" key="2">
    <source>
        <dbReference type="Pfam" id="PF13372"/>
    </source>
</evidence>
<dbReference type="RefSeq" id="WP_263036765.1">
    <property type="nucleotide sequence ID" value="NZ_JAOTPL010000002.1"/>
</dbReference>
<protein>
    <submittedName>
        <fullName evidence="3">Alginate export family protein</fullName>
    </submittedName>
</protein>
<reference evidence="3" key="1">
    <citation type="submission" date="2022-10" db="EMBL/GenBank/DDBJ databases">
        <authorList>
            <person name="Kim H.S."/>
            <person name="Kim J.-S."/>
            <person name="Suh M.K."/>
            <person name="Eom M.K."/>
            <person name="Lee J.-S."/>
        </authorList>
    </citation>
    <scope>NUCLEOTIDE SEQUENCE</scope>
    <source>
        <strain evidence="3">LIP-5</strain>
    </source>
</reference>
<evidence type="ECO:0000313" key="4">
    <source>
        <dbReference type="Proteomes" id="UP001209317"/>
    </source>
</evidence>
<dbReference type="Pfam" id="PF13372">
    <property type="entry name" value="Alginate_exp"/>
    <property type="match status" value="1"/>
</dbReference>
<comment type="caution">
    <text evidence="3">The sequence shown here is derived from an EMBL/GenBank/DDBJ whole genome shotgun (WGS) entry which is preliminary data.</text>
</comment>
<feature type="domain" description="Alginate export" evidence="2">
    <location>
        <begin position="245"/>
        <end position="416"/>
    </location>
</feature>
<keyword evidence="4" id="KW-1185">Reference proteome</keyword>
<evidence type="ECO:0000313" key="3">
    <source>
        <dbReference type="EMBL" id="MCU7693277.1"/>
    </source>
</evidence>
<dbReference type="InterPro" id="IPR053728">
    <property type="entry name" value="Alginate_Permeability_Chnl"/>
</dbReference>
<proteinExistence type="predicted"/>
<organism evidence="3 4">
    <name type="scientific">Haoranjiania flava</name>
    <dbReference type="NCBI Taxonomy" id="1856322"/>
    <lineage>
        <taxon>Bacteria</taxon>
        <taxon>Pseudomonadati</taxon>
        <taxon>Bacteroidota</taxon>
        <taxon>Chitinophagia</taxon>
        <taxon>Chitinophagales</taxon>
        <taxon>Chitinophagaceae</taxon>
        <taxon>Haoranjiania</taxon>
    </lineage>
</organism>
<dbReference type="InterPro" id="IPR025388">
    <property type="entry name" value="Alginate_export_dom"/>
</dbReference>
<evidence type="ECO:0000256" key="1">
    <source>
        <dbReference type="SAM" id="SignalP"/>
    </source>
</evidence>